<gene>
    <name evidence="1" type="ORF">OXD698_LOCUS52377</name>
</gene>
<reference evidence="1" key="1">
    <citation type="submission" date="2021-02" db="EMBL/GenBank/DDBJ databases">
        <authorList>
            <person name="Nowell W R."/>
        </authorList>
    </citation>
    <scope>NUCLEOTIDE SEQUENCE</scope>
</reference>
<organism evidence="1 2">
    <name type="scientific">Adineta steineri</name>
    <dbReference type="NCBI Taxonomy" id="433720"/>
    <lineage>
        <taxon>Eukaryota</taxon>
        <taxon>Metazoa</taxon>
        <taxon>Spiralia</taxon>
        <taxon>Gnathifera</taxon>
        <taxon>Rotifera</taxon>
        <taxon>Eurotatoria</taxon>
        <taxon>Bdelloidea</taxon>
        <taxon>Adinetida</taxon>
        <taxon>Adinetidae</taxon>
        <taxon>Adineta</taxon>
    </lineage>
</organism>
<evidence type="ECO:0000313" key="2">
    <source>
        <dbReference type="Proteomes" id="UP000663844"/>
    </source>
</evidence>
<sequence length="88" mass="10082">MFFERMIDSLMPVESSRKTPSSYLKSPSNSSGLITPYSQTSLKSIINYDSPIITTSNVLLKNQFLIEKNHFIEKYNSKQIDNAILNDF</sequence>
<protein>
    <submittedName>
        <fullName evidence="1">Uncharacterized protein</fullName>
    </submittedName>
</protein>
<dbReference type="Proteomes" id="UP000663844">
    <property type="component" value="Unassembled WGS sequence"/>
</dbReference>
<accession>A0A820Q5E6</accession>
<feature type="non-terminal residue" evidence="1">
    <location>
        <position position="88"/>
    </location>
</feature>
<dbReference type="EMBL" id="CAJOAZ010028321">
    <property type="protein sequence ID" value="CAF4416646.1"/>
    <property type="molecule type" value="Genomic_DNA"/>
</dbReference>
<name>A0A820Q5E6_9BILA</name>
<dbReference type="AlphaFoldDB" id="A0A820Q5E6"/>
<proteinExistence type="predicted"/>
<comment type="caution">
    <text evidence="1">The sequence shown here is derived from an EMBL/GenBank/DDBJ whole genome shotgun (WGS) entry which is preliminary data.</text>
</comment>
<evidence type="ECO:0000313" key="1">
    <source>
        <dbReference type="EMBL" id="CAF4416646.1"/>
    </source>
</evidence>